<sequence length="320" mass="36095">MSPSLIPAYHGSLIADALAMPVHWYYNRQALDRDYPDLTVFTSPLKLHPDSILWRSQYSSLNEKGNILHDQACFWGQPDIHYHQNLLAGENTANYKLARLLYAQVKEAGGYSENAWLELYIEKMLTPGWHRDTYLEEYHRGFFTRYSQGKDPRKCGIKDEHIGGLATVPALVAALQGRDRDEIRLTVKSHVTLTHRHSNVLRAADCLTRLLIDLSEEIPLRQAIMQSAGDWISTKKSTVWARQEDRDIVGGKLSSACYIDQAFPAALYLAWKYHNDFEAAIIANAKVGGDNCHRAAVVGALVAISQPEKVANWTANLHDI</sequence>
<dbReference type="RefSeq" id="WP_105044262.1">
    <property type="nucleotide sequence ID" value="NZ_MQWA01000001.1"/>
</dbReference>
<dbReference type="AlphaFoldDB" id="A0A2S7U3Z9"/>
<proteinExistence type="predicted"/>
<dbReference type="Gene3D" id="1.10.4080.10">
    <property type="entry name" value="ADP-ribosylation/Crystallin J1"/>
    <property type="match status" value="1"/>
</dbReference>
<dbReference type="GO" id="GO:0016787">
    <property type="term" value="F:hydrolase activity"/>
    <property type="evidence" value="ECO:0007669"/>
    <property type="project" value="UniProtKB-KW"/>
</dbReference>
<reference evidence="1 2" key="1">
    <citation type="submission" date="2016-12" db="EMBL/GenBank/DDBJ databases">
        <title>Study of bacterial adaptation to deep sea.</title>
        <authorList>
            <person name="Song J."/>
            <person name="Yoshizawa S."/>
            <person name="Kogure K."/>
        </authorList>
    </citation>
    <scope>NUCLEOTIDE SEQUENCE [LARGE SCALE GENOMIC DNA]</scope>
    <source>
        <strain evidence="1 2">SAORIC-165</strain>
    </source>
</reference>
<evidence type="ECO:0000313" key="1">
    <source>
        <dbReference type="EMBL" id="PQJ29748.1"/>
    </source>
</evidence>
<dbReference type="SUPFAM" id="SSF101478">
    <property type="entry name" value="ADP-ribosylglycohydrolase"/>
    <property type="match status" value="1"/>
</dbReference>
<dbReference type="InterPro" id="IPR036705">
    <property type="entry name" value="Ribosyl_crysJ1_sf"/>
</dbReference>
<dbReference type="OrthoDB" id="9798107at2"/>
<comment type="caution">
    <text evidence="1">The sequence shown here is derived from an EMBL/GenBank/DDBJ whole genome shotgun (WGS) entry which is preliminary data.</text>
</comment>
<gene>
    <name evidence="1" type="ORF">BSZ32_15500</name>
</gene>
<name>A0A2S7U3Z9_9BACT</name>
<evidence type="ECO:0000313" key="2">
    <source>
        <dbReference type="Proteomes" id="UP000239907"/>
    </source>
</evidence>
<dbReference type="PANTHER" id="PTHR16222">
    <property type="entry name" value="ADP-RIBOSYLGLYCOHYDROLASE"/>
    <property type="match status" value="1"/>
</dbReference>
<dbReference type="EMBL" id="MQWA01000001">
    <property type="protein sequence ID" value="PQJ29748.1"/>
    <property type="molecule type" value="Genomic_DNA"/>
</dbReference>
<protein>
    <submittedName>
        <fullName evidence="1">ADP-ribosylglycohydrolase</fullName>
    </submittedName>
</protein>
<dbReference type="Pfam" id="PF03747">
    <property type="entry name" value="ADP_ribosyl_GH"/>
    <property type="match status" value="1"/>
</dbReference>
<dbReference type="Proteomes" id="UP000239907">
    <property type="component" value="Unassembled WGS sequence"/>
</dbReference>
<dbReference type="InterPro" id="IPR005502">
    <property type="entry name" value="Ribosyl_crysJ1"/>
</dbReference>
<keyword evidence="2" id="KW-1185">Reference proteome</keyword>
<accession>A0A2S7U3Z9</accession>
<dbReference type="InterPro" id="IPR050792">
    <property type="entry name" value="ADP-ribosylglycohydrolase"/>
</dbReference>
<dbReference type="PANTHER" id="PTHR16222:SF34">
    <property type="entry name" value="ADP-RIBOSYLGLYCOHYDROLASE"/>
    <property type="match status" value="1"/>
</dbReference>
<organism evidence="1 2">
    <name type="scientific">Rubritalea profundi</name>
    <dbReference type="NCBI Taxonomy" id="1658618"/>
    <lineage>
        <taxon>Bacteria</taxon>
        <taxon>Pseudomonadati</taxon>
        <taxon>Verrucomicrobiota</taxon>
        <taxon>Verrucomicrobiia</taxon>
        <taxon>Verrucomicrobiales</taxon>
        <taxon>Rubritaleaceae</taxon>
        <taxon>Rubritalea</taxon>
    </lineage>
</organism>
<keyword evidence="1" id="KW-0378">Hydrolase</keyword>